<evidence type="ECO:0000256" key="3">
    <source>
        <dbReference type="ARBA" id="ARBA00022448"/>
    </source>
</evidence>
<feature type="compositionally biased region" description="Pro residues" evidence="8">
    <location>
        <begin position="18"/>
        <end position="29"/>
    </location>
</feature>
<protein>
    <recommendedName>
        <fullName evidence="9">VPS37 C-terminal domain-containing protein</fullName>
    </recommendedName>
</protein>
<evidence type="ECO:0000313" key="11">
    <source>
        <dbReference type="Proteomes" id="UP001161757"/>
    </source>
</evidence>
<comment type="subcellular location">
    <subcellularLocation>
        <location evidence="1">Endosome</location>
    </subcellularLocation>
</comment>
<comment type="caution">
    <text evidence="10">The sequence shown here is derived from an EMBL/GenBank/DDBJ whole genome shotgun (WGS) entry which is preliminary data.</text>
</comment>
<dbReference type="PANTHER" id="PTHR13678">
    <property type="entry name" value="VACUOLAR PROTEIN SORTING-ASSOCIATED PROTEIN 37"/>
    <property type="match status" value="1"/>
</dbReference>
<dbReference type="PRINTS" id="PR01217">
    <property type="entry name" value="PRICHEXTENSN"/>
</dbReference>
<dbReference type="EMBL" id="JAJGCB010000010">
    <property type="protein sequence ID" value="KAJ8990820.1"/>
    <property type="molecule type" value="Genomic_DNA"/>
</dbReference>
<sequence length="317" mass="34087">MAESFYTSSSTPGIGVPVPAPSSPIPASPIAPNMGAAATVTPTPPPPPPKPTGPSHTINLNDTADPSLPRPPSAHPSSTPTPSIPNPSATQPGTINSPRPPPPIPTTAAQSGLGSSTPVLPQGQQAQQYTPIPPPSLADRWIPKQLEDKPIKELHPLVNNPSLLASLATTHPSYASSLVPLESAIQANIQLAQQVSQLESQLRQLRDETAQLLLNHTSLQSQWRRKQSEMDDALEPWGPRQMYQRLVASIGEQEAVLRAIQESFMEGSYDGNTGADGKASEKEVTDWVRRIREGATTLAKRREMRARWDEGRVGGWR</sequence>
<evidence type="ECO:0000313" key="10">
    <source>
        <dbReference type="EMBL" id="KAJ8990820.1"/>
    </source>
</evidence>
<dbReference type="GO" id="GO:0006623">
    <property type="term" value="P:protein targeting to vacuole"/>
    <property type="evidence" value="ECO:0007669"/>
    <property type="project" value="TreeGrafter"/>
</dbReference>
<dbReference type="Pfam" id="PF07200">
    <property type="entry name" value="Mod_r"/>
    <property type="match status" value="1"/>
</dbReference>
<evidence type="ECO:0000256" key="2">
    <source>
        <dbReference type="ARBA" id="ARBA00007617"/>
    </source>
</evidence>
<proteinExistence type="inferred from homology"/>
<dbReference type="Proteomes" id="UP001161757">
    <property type="component" value="Unassembled WGS sequence"/>
</dbReference>
<evidence type="ECO:0000256" key="5">
    <source>
        <dbReference type="ARBA" id="ARBA00022927"/>
    </source>
</evidence>
<name>A0AAN6EVR2_EXODE</name>
<feature type="compositionally biased region" description="Low complexity" evidence="8">
    <location>
        <begin position="75"/>
        <end position="90"/>
    </location>
</feature>
<dbReference type="GO" id="GO:0000813">
    <property type="term" value="C:ESCRT I complex"/>
    <property type="evidence" value="ECO:0007669"/>
    <property type="project" value="TreeGrafter"/>
</dbReference>
<feature type="compositionally biased region" description="Polar residues" evidence="8">
    <location>
        <begin position="1"/>
        <end position="11"/>
    </location>
</feature>
<reference evidence="10" key="1">
    <citation type="submission" date="2023-01" db="EMBL/GenBank/DDBJ databases">
        <title>Exophiala dermititidis isolated from Cystic Fibrosis Patient.</title>
        <authorList>
            <person name="Kurbessoian T."/>
            <person name="Crocker A."/>
            <person name="Murante D."/>
            <person name="Hogan D.A."/>
            <person name="Stajich J.E."/>
        </authorList>
    </citation>
    <scope>NUCLEOTIDE SEQUENCE</scope>
    <source>
        <strain evidence="10">Ex8</strain>
    </source>
</reference>
<organism evidence="10 11">
    <name type="scientific">Exophiala dermatitidis</name>
    <name type="common">Black yeast-like fungus</name>
    <name type="synonym">Wangiella dermatitidis</name>
    <dbReference type="NCBI Taxonomy" id="5970"/>
    <lineage>
        <taxon>Eukaryota</taxon>
        <taxon>Fungi</taxon>
        <taxon>Dikarya</taxon>
        <taxon>Ascomycota</taxon>
        <taxon>Pezizomycotina</taxon>
        <taxon>Eurotiomycetes</taxon>
        <taxon>Chaetothyriomycetidae</taxon>
        <taxon>Chaetothyriales</taxon>
        <taxon>Herpotrichiellaceae</taxon>
        <taxon>Exophiala</taxon>
    </lineage>
</organism>
<dbReference type="PANTHER" id="PTHR13678:SF2">
    <property type="entry name" value="VACUOLAR PROTEIN SORTING-ASSOCIATED PROTEIN 37A"/>
    <property type="match status" value="1"/>
</dbReference>
<evidence type="ECO:0000256" key="4">
    <source>
        <dbReference type="ARBA" id="ARBA00022753"/>
    </source>
</evidence>
<evidence type="ECO:0000256" key="7">
    <source>
        <dbReference type="SAM" id="Coils"/>
    </source>
</evidence>
<evidence type="ECO:0000259" key="9">
    <source>
        <dbReference type="PROSITE" id="PS51314"/>
    </source>
</evidence>
<feature type="coiled-coil region" evidence="7">
    <location>
        <begin position="181"/>
        <end position="222"/>
    </location>
</feature>
<feature type="compositionally biased region" description="Pro residues" evidence="8">
    <location>
        <begin position="42"/>
        <end position="52"/>
    </location>
</feature>
<keyword evidence="5 6" id="KW-0653">Protein transport</keyword>
<accession>A0AAN6EVR2</accession>
<feature type="domain" description="VPS37 C-terminal" evidence="9">
    <location>
        <begin position="220"/>
        <end position="317"/>
    </location>
</feature>
<evidence type="ECO:0000256" key="1">
    <source>
        <dbReference type="ARBA" id="ARBA00004177"/>
    </source>
</evidence>
<evidence type="ECO:0000256" key="6">
    <source>
        <dbReference type="PROSITE-ProRule" id="PRU00646"/>
    </source>
</evidence>
<gene>
    <name evidence="10" type="ORF">HRR80_005593</name>
</gene>
<keyword evidence="3 6" id="KW-0813">Transport</keyword>
<dbReference type="InterPro" id="IPR009851">
    <property type="entry name" value="Mod_r"/>
</dbReference>
<feature type="compositionally biased region" description="Polar residues" evidence="8">
    <location>
        <begin position="55"/>
        <end position="64"/>
    </location>
</feature>
<dbReference type="GO" id="GO:0006612">
    <property type="term" value="P:protein targeting to membrane"/>
    <property type="evidence" value="ECO:0007669"/>
    <property type="project" value="TreeGrafter"/>
</dbReference>
<comment type="similarity">
    <text evidence="2">Belongs to the VPS37 family.</text>
</comment>
<dbReference type="PROSITE" id="PS51314">
    <property type="entry name" value="VPS37_C"/>
    <property type="match status" value="1"/>
</dbReference>
<feature type="compositionally biased region" description="Polar residues" evidence="8">
    <location>
        <begin position="107"/>
        <end position="130"/>
    </location>
</feature>
<feature type="region of interest" description="Disordered" evidence="8">
    <location>
        <begin position="1"/>
        <end position="140"/>
    </location>
</feature>
<keyword evidence="7" id="KW-0175">Coiled coil</keyword>
<dbReference type="GO" id="GO:0043162">
    <property type="term" value="P:ubiquitin-dependent protein catabolic process via the multivesicular body sorting pathway"/>
    <property type="evidence" value="ECO:0007669"/>
    <property type="project" value="TreeGrafter"/>
</dbReference>
<dbReference type="AlphaFoldDB" id="A0AAN6EVR2"/>
<evidence type="ECO:0000256" key="8">
    <source>
        <dbReference type="SAM" id="MobiDB-lite"/>
    </source>
</evidence>
<keyword evidence="4" id="KW-0967">Endosome</keyword>